<accession>K4AM75</accession>
<dbReference type="InterPro" id="IPR026960">
    <property type="entry name" value="RVT-Znf"/>
</dbReference>
<dbReference type="AlphaFoldDB" id="K4AM75"/>
<dbReference type="STRING" id="4555.K4AM75"/>
<dbReference type="Proteomes" id="UP000004995">
    <property type="component" value="Unassembled WGS sequence"/>
</dbReference>
<dbReference type="EnsemblPlants" id="KQK86637">
    <property type="protein sequence ID" value="KQK86637"/>
    <property type="gene ID" value="SETIT_040011mg"/>
</dbReference>
<dbReference type="EMBL" id="AGNK02005317">
    <property type="status" value="NOT_ANNOTATED_CDS"/>
    <property type="molecule type" value="Genomic_DNA"/>
</dbReference>
<protein>
    <recommendedName>
        <fullName evidence="1">Reverse transcriptase zinc-binding domain-containing protein</fullName>
    </recommendedName>
</protein>
<feature type="domain" description="Reverse transcriptase zinc-binding" evidence="1">
    <location>
        <begin position="32"/>
        <end position="72"/>
    </location>
</feature>
<dbReference type="HOGENOM" id="CLU_1581216_0_0_1"/>
<dbReference type="Pfam" id="PF13966">
    <property type="entry name" value="zf-RVT"/>
    <property type="match status" value="1"/>
</dbReference>
<name>K4AM75_SETIT</name>
<evidence type="ECO:0000313" key="2">
    <source>
        <dbReference type="EnsemblPlants" id="KQK86640"/>
    </source>
</evidence>
<reference evidence="3" key="1">
    <citation type="journal article" date="2012" name="Nat. Biotechnol.">
        <title>Reference genome sequence of the model plant Setaria.</title>
        <authorList>
            <person name="Bennetzen J.L."/>
            <person name="Schmutz J."/>
            <person name="Wang H."/>
            <person name="Percifield R."/>
            <person name="Hawkins J."/>
            <person name="Pontaroli A.C."/>
            <person name="Estep M."/>
            <person name="Feng L."/>
            <person name="Vaughn J.N."/>
            <person name="Grimwood J."/>
            <person name="Jenkins J."/>
            <person name="Barry K."/>
            <person name="Lindquist E."/>
            <person name="Hellsten U."/>
            <person name="Deshpande S."/>
            <person name="Wang X."/>
            <person name="Wu X."/>
            <person name="Mitros T."/>
            <person name="Triplett J."/>
            <person name="Yang X."/>
            <person name="Ye C.Y."/>
            <person name="Mauro-Herrera M."/>
            <person name="Wang L."/>
            <person name="Li P."/>
            <person name="Sharma M."/>
            <person name="Sharma R."/>
            <person name="Ronald P.C."/>
            <person name="Panaud O."/>
            <person name="Kellogg E.A."/>
            <person name="Brutnell T.P."/>
            <person name="Doust A.N."/>
            <person name="Tuskan G.A."/>
            <person name="Rokhsar D."/>
            <person name="Devos K.M."/>
        </authorList>
    </citation>
    <scope>NUCLEOTIDE SEQUENCE [LARGE SCALE GENOMIC DNA]</scope>
    <source>
        <strain evidence="3">cv. Yugu1</strain>
    </source>
</reference>
<evidence type="ECO:0000313" key="3">
    <source>
        <dbReference type="Proteomes" id="UP000004995"/>
    </source>
</evidence>
<evidence type="ECO:0000259" key="1">
    <source>
        <dbReference type="Pfam" id="PF13966"/>
    </source>
</evidence>
<sequence length="169" mass="19934">MVHHVMVDRRRSLQLLAKCREFQAGSFRTVTNSEQETEEKNWPCSHTCVLCDQQDETALHLVVNCCYAKEVWYRMSTWVGVAAISNNTNVSDIKWWETNMQAFNTKQKRSHAAILMYTAWHLWKERNRRIFQNQAMRPDQLLGLIQSDVLLRRMATGFPLLKEELLFSQ</sequence>
<organism evidence="2 3">
    <name type="scientific">Setaria italica</name>
    <name type="common">Foxtail millet</name>
    <name type="synonym">Panicum italicum</name>
    <dbReference type="NCBI Taxonomy" id="4555"/>
    <lineage>
        <taxon>Eukaryota</taxon>
        <taxon>Viridiplantae</taxon>
        <taxon>Streptophyta</taxon>
        <taxon>Embryophyta</taxon>
        <taxon>Tracheophyta</taxon>
        <taxon>Spermatophyta</taxon>
        <taxon>Magnoliopsida</taxon>
        <taxon>Liliopsida</taxon>
        <taxon>Poales</taxon>
        <taxon>Poaceae</taxon>
        <taxon>PACMAD clade</taxon>
        <taxon>Panicoideae</taxon>
        <taxon>Panicodae</taxon>
        <taxon>Paniceae</taxon>
        <taxon>Cenchrinae</taxon>
        <taxon>Setaria</taxon>
    </lineage>
</organism>
<dbReference type="PANTHER" id="PTHR33116:SF86">
    <property type="entry name" value="REVERSE TRANSCRIPTASE DOMAIN-CONTAINING PROTEIN"/>
    <property type="match status" value="1"/>
</dbReference>
<proteinExistence type="predicted"/>
<dbReference type="Gramene" id="KQK86637">
    <property type="protein sequence ID" value="KQK86637"/>
    <property type="gene ID" value="SETIT_040011mg"/>
</dbReference>
<reference evidence="2" key="2">
    <citation type="submission" date="2018-08" db="UniProtKB">
        <authorList>
            <consortium name="EnsemblPlants"/>
        </authorList>
    </citation>
    <scope>IDENTIFICATION</scope>
    <source>
        <strain evidence="2">Yugu1</strain>
    </source>
</reference>
<dbReference type="Gramene" id="KQK86640">
    <property type="protein sequence ID" value="KQK86640"/>
    <property type="gene ID" value="SETIT_038584mg"/>
</dbReference>
<keyword evidence="3" id="KW-1185">Reference proteome</keyword>
<dbReference type="EnsemblPlants" id="KQK86640">
    <property type="protein sequence ID" value="KQK86640"/>
    <property type="gene ID" value="SETIT_038584mg"/>
</dbReference>
<dbReference type="PANTHER" id="PTHR33116">
    <property type="entry name" value="REVERSE TRANSCRIPTASE ZINC-BINDING DOMAIN-CONTAINING PROTEIN-RELATED-RELATED"/>
    <property type="match status" value="1"/>
</dbReference>
<dbReference type="FunCoup" id="K4AM75">
    <property type="interactions" value="10"/>
</dbReference>
<dbReference type="OMA" id="HAAILMY"/>